<feature type="region of interest" description="Disordered" evidence="1">
    <location>
        <begin position="193"/>
        <end position="243"/>
    </location>
</feature>
<protein>
    <submittedName>
        <fullName evidence="2">Uncharacterized protein</fullName>
    </submittedName>
</protein>
<feature type="region of interest" description="Disordered" evidence="1">
    <location>
        <begin position="513"/>
        <end position="548"/>
    </location>
</feature>
<feature type="compositionally biased region" description="Polar residues" evidence="1">
    <location>
        <begin position="921"/>
        <end position="938"/>
    </location>
</feature>
<feature type="region of interest" description="Disordered" evidence="1">
    <location>
        <begin position="41"/>
        <end position="65"/>
    </location>
</feature>
<gene>
    <name evidence="2" type="ORF">ABB37_00231</name>
</gene>
<feature type="compositionally biased region" description="Low complexity" evidence="1">
    <location>
        <begin position="513"/>
        <end position="537"/>
    </location>
</feature>
<keyword evidence="3" id="KW-1185">Reference proteome</keyword>
<proteinExistence type="predicted"/>
<feature type="region of interest" description="Disordered" evidence="1">
    <location>
        <begin position="913"/>
        <end position="940"/>
    </location>
</feature>
<evidence type="ECO:0000313" key="3">
    <source>
        <dbReference type="Proteomes" id="UP000037923"/>
    </source>
</evidence>
<name>A0A0N0VHS1_LEPPY</name>
<reference evidence="2 3" key="1">
    <citation type="submission" date="2015-07" db="EMBL/GenBank/DDBJ databases">
        <title>High-quality genome of monoxenous trypanosomatid Leptomonas pyrrhocoris.</title>
        <authorList>
            <person name="Flegontov P."/>
            <person name="Butenko A."/>
            <person name="Firsov S."/>
            <person name="Vlcek C."/>
            <person name="Logacheva M.D."/>
            <person name="Field M."/>
            <person name="Filatov D."/>
            <person name="Flegontova O."/>
            <person name="Gerasimov E."/>
            <person name="Jackson A.P."/>
            <person name="Kelly S."/>
            <person name="Opperdoes F."/>
            <person name="O'Reilly A."/>
            <person name="Votypka J."/>
            <person name="Yurchenko V."/>
            <person name="Lukes J."/>
        </authorList>
    </citation>
    <scope>NUCLEOTIDE SEQUENCE [LARGE SCALE GENOMIC DNA]</scope>
    <source>
        <strain evidence="2">H10</strain>
    </source>
</reference>
<feature type="compositionally biased region" description="Low complexity" evidence="1">
    <location>
        <begin position="680"/>
        <end position="691"/>
    </location>
</feature>
<dbReference type="GeneID" id="26900529"/>
<dbReference type="Proteomes" id="UP000037923">
    <property type="component" value="Unassembled WGS sequence"/>
</dbReference>
<dbReference type="EMBL" id="LGTL01000001">
    <property type="protein sequence ID" value="KPA85924.1"/>
    <property type="molecule type" value="Genomic_DNA"/>
</dbReference>
<feature type="region of interest" description="Disordered" evidence="1">
    <location>
        <begin position="1789"/>
        <end position="1810"/>
    </location>
</feature>
<evidence type="ECO:0000256" key="1">
    <source>
        <dbReference type="SAM" id="MobiDB-lite"/>
    </source>
</evidence>
<feature type="region of interest" description="Disordered" evidence="1">
    <location>
        <begin position="473"/>
        <end position="495"/>
    </location>
</feature>
<sequence length="2576" mass="271177">MPVEQAQLRASSALTSSAATTTLHLSLLTSHYLGVTDADEAASTSGVSGGHKREAANAKAAVAAPKTAGKERETYACRTSAEQLDSVARVLRLVLHKRFHPSLSPTSSALQQSTEDECVSIALQAHYVQLAKAVRDGAISWAELTPMLGDAGIEKFALKDVSSPGDDAQPKLSILSLLSDQLGVPATAAVAPAAATTTTTNRTSSAKPGSQTSSRGRGSAGNGANRRSTSSNSSRRDSAPSTGQQILTDAENRFCQAYINGYLPPCEVVSVPTSAAAPKDSPSSPVFPSPSFPVFFLYHLAHEEEVVAALAARSSAELDAAGSETGNALTERERRRARASQAAALVTRAVWCTLRPVLRSYLHRVEATAIPSHLSVVWAVADPSLLEGLNSYTGEDAEDVASFFPCPSAVPASGVSASEVVERVEAASVERWVRLVPRSAIYLYDPATSSGPASAAVDVALAALQVDRVDRSRNGATAGTAKTGRQWGNADGGVKSTALTQRGNQGGAAATATAVAPSSSTHKASRTAGGAATTAAKGRGGNVRGDGVSASNAATAAKELLWHALADQRDVAAPVDMNAEPSAFPYCAADPTSLACYLYAGCECVADGAPHVPPARDPRAKAVTSFLSKAAAYQRAVFATIATGTSENMEAKSSLPVTAAVLKWVQEFLSSPTAKEEEQSANAQQSSFSSQGESKPLLSNVVPQTGVAAGGCGVDMVTLRGDVAKTSLMRTGLDTNKWPLPLWVVTAVPLATVPPLPLRTASGSLSVGNGGSGVKEASVSQLDFNALSTFTAWVSALKGVESVDDNVRVQQNFGVGALLQLVTRLGHLVEAYAAWTQQRVPHLADRSSRSPCSGIKKEEEKGNKVLGSVQLAHDSFTDGVFTVVNAVSALMAETSRALASQRVPQSLTAVCTTEEVDDEAQTPTSPGGATQAVTTPPSSGLFHRYKNPFAKLAAARCGDGGGGVVEVVMVPRAAPANSNGAVAERCAVKVADTRESADVVLPPYPQEVVSMVQQIVAKNAGHFEVNSPRGTDTISTALSSGGGGGAGGAMVESVMTGSSSPVSRHATMLNNTTTQSTGLLLRQQQQQQRRRQREQGGSVAAALRPYVHGVRIVKEVSKANLGRRPNTEAAVLLQEALESTLATRPNWKDVDHSLQCSGDTRGTADKAHMVKVNALELLQRYLASGRGSSSPPMQGGSSATARQFISANRGLTKESDSALSAANAASAAAQALTPRVYEHCLQQVLLHQLLKEAGLEPPLHGSDVDDNGAEDWTVTEQIRTETIVPSLVDFRERFGAHNVVVKAPTLDYHLSSTAAATATPPPSASHPPASLTGNAVTSTSARSGAVKESEEVHQTSAYAHNALNVNPTRRVTQLWMAGILLPTGSGIDNQKRKGEPLSSNFRRCRTRKWVDMVPRGGTITSMEMYAVWRSLLLAEVCKGGVTEANAEGALHAAEAGKSLPTLTPHFVYQLIDQYVQRHAEASTVLLGRVERVPSAPIELATVPTVPMRFSTHETLYPYGDALLEVWAGEAQRTCRYIKAAEVTAALHMGVRSPGTLSSPLHLSVRWDDGLLFSCSTTGAKQSSSVPLIDVRVTTSNLVLQRCAEVARLRLRRFPNTSSCATAAGTAAGHESGGQSAAYFPQGLLSEVCPLLFEERTTLYCVHDCPPLEESSTTEGAAAVGDAGTAVVEATIDISVEEAEESCEVDEVTGVVHRVYPSGTHLLQFPSGAMLARRPIAAESMAADTTAANAATHCPLSSTFAPPLAGQQWCETLVTSDGRCFVRRVCTPAQDTPPRTAADTTTERQPPRSATDMASGVFRRVVPRTKKDGLPPAFTHAEAIYDAVRHCHVRSRQDGLTVVEYGSVAETSVAATTATARVQQPSARTVARVVVFPDGTSITTLADRDVRQRVLSGRGAAVGGGSLPPAIALSSSSLCAMLEEVEAVESRLFGASEDVEAGEDDTDRAAAGAQPSVRWLVEAPTLPRFYLAPAEAEHNTAFSVVFGDGTMLQRHWLPAAASSPPPGDATRLQSSPRTSSSAAIAADDESFHLDATASTSDATASTWYNGGTAATVLLRPSTSAVRVLHQHAVATIEPADVLASTTRASPAAYAVGQGLPFFDFAYGGGMRLVDAARCVWEIRGLANPSGPNVFYPDYPRPYEELLRELVSAHYSPHRLPRAAEVTYACEQRRERLMYARQRSTGWCPPLARRLRELSEPYIRTTNLLRSDVLTPIEAAAAGVAEGVEFDLTGGTTLRTSSAHRAAAAVAAVRAIATIRPVCFGQLANSESIRYWCARDVIRAPSSTEAATASVAAFANEPHVLQRVVPSVAAGGVLRYTCNAPSYASAAEVMAVLSAGGRGDAGGDGSVLSQRLAEAQRLSLLCIGGLAPVLPSSSTRGSSPEFAVTYVSSLPPLAVLISHGCRWLPPSLQPPQQFSSAYSKSVVHAVAAQRDVAWIHDGTAAATGASAAGAAYVQYTTAHMEPGAPPAMLRMAVVRRELRRYEELAQLSRYHRVLAAQWPMEQPGTAHEEQVRLEMRCEELQRARRPLLTEEKTFFPSAVSKDSNTAGCRQQTASRLVI</sequence>
<feature type="region of interest" description="Disordered" evidence="1">
    <location>
        <begin position="1315"/>
        <end position="1353"/>
    </location>
</feature>
<dbReference type="RefSeq" id="XP_015664363.1">
    <property type="nucleotide sequence ID" value="XM_015796355.1"/>
</dbReference>
<feature type="compositionally biased region" description="Low complexity" evidence="1">
    <location>
        <begin position="213"/>
        <end position="233"/>
    </location>
</feature>
<feature type="region of interest" description="Disordered" evidence="1">
    <location>
        <begin position="673"/>
        <end position="695"/>
    </location>
</feature>
<feature type="compositionally biased region" description="Polar residues" evidence="1">
    <location>
        <begin position="1333"/>
        <end position="1342"/>
    </location>
</feature>
<accession>A0A0N0VHS1</accession>
<evidence type="ECO:0000313" key="2">
    <source>
        <dbReference type="EMBL" id="KPA85924.1"/>
    </source>
</evidence>
<feature type="compositionally biased region" description="Polar residues" evidence="1">
    <location>
        <begin position="201"/>
        <end position="212"/>
    </location>
</feature>
<comment type="caution">
    <text evidence="2">The sequence shown here is derived from an EMBL/GenBank/DDBJ whole genome shotgun (WGS) entry which is preliminary data.</text>
</comment>
<organism evidence="2 3">
    <name type="scientific">Leptomonas pyrrhocoris</name>
    <name type="common">Firebug parasite</name>
    <dbReference type="NCBI Taxonomy" id="157538"/>
    <lineage>
        <taxon>Eukaryota</taxon>
        <taxon>Discoba</taxon>
        <taxon>Euglenozoa</taxon>
        <taxon>Kinetoplastea</taxon>
        <taxon>Metakinetoplastina</taxon>
        <taxon>Trypanosomatida</taxon>
        <taxon>Trypanosomatidae</taxon>
        <taxon>Leishmaniinae</taxon>
        <taxon>Leptomonas</taxon>
    </lineage>
</organism>
<dbReference type="OrthoDB" id="246043at2759"/>
<feature type="compositionally biased region" description="Low complexity" evidence="1">
    <location>
        <begin position="1789"/>
        <end position="1799"/>
    </location>
</feature>
<feature type="region of interest" description="Disordered" evidence="1">
    <location>
        <begin position="2013"/>
        <end position="2040"/>
    </location>
</feature>
<dbReference type="VEuPathDB" id="TriTrypDB:LpyrH10_01_2310"/>
<dbReference type="OMA" id="WVDMVPR"/>